<evidence type="ECO:0000256" key="1">
    <source>
        <dbReference type="PROSITE-ProRule" id="PRU00023"/>
    </source>
</evidence>
<name>A0ABQ6WTX1_9EURO</name>
<dbReference type="Pfam" id="PF12796">
    <property type="entry name" value="Ank_2"/>
    <property type="match status" value="1"/>
</dbReference>
<feature type="repeat" description="ANK" evidence="1">
    <location>
        <begin position="51"/>
        <end position="83"/>
    </location>
</feature>
<organism evidence="2 3">
    <name type="scientific">Aspergillus pseudocaelatus</name>
    <dbReference type="NCBI Taxonomy" id="1825620"/>
    <lineage>
        <taxon>Eukaryota</taxon>
        <taxon>Fungi</taxon>
        <taxon>Dikarya</taxon>
        <taxon>Ascomycota</taxon>
        <taxon>Pezizomycotina</taxon>
        <taxon>Eurotiomycetes</taxon>
        <taxon>Eurotiomycetidae</taxon>
        <taxon>Eurotiales</taxon>
        <taxon>Aspergillaceae</taxon>
        <taxon>Aspergillus</taxon>
        <taxon>Aspergillus subgen. Circumdati</taxon>
    </lineage>
</organism>
<keyword evidence="3" id="KW-1185">Reference proteome</keyword>
<evidence type="ECO:0000313" key="2">
    <source>
        <dbReference type="EMBL" id="KAE8420553.1"/>
    </source>
</evidence>
<dbReference type="PROSITE" id="PS50297">
    <property type="entry name" value="ANK_REP_REGION"/>
    <property type="match status" value="2"/>
</dbReference>
<dbReference type="PROSITE" id="PS50088">
    <property type="entry name" value="ANK_REPEAT"/>
    <property type="match status" value="2"/>
</dbReference>
<dbReference type="EMBL" id="ML735708">
    <property type="protein sequence ID" value="KAE8420553.1"/>
    <property type="molecule type" value="Genomic_DNA"/>
</dbReference>
<proteinExistence type="predicted"/>
<dbReference type="Gene3D" id="1.25.40.20">
    <property type="entry name" value="Ankyrin repeat-containing domain"/>
    <property type="match status" value="1"/>
</dbReference>
<dbReference type="SUPFAM" id="SSF48403">
    <property type="entry name" value="Ankyrin repeat"/>
    <property type="match status" value="1"/>
</dbReference>
<dbReference type="PANTHER" id="PTHR24118">
    <property type="entry name" value="POTE ANKYRIN DOMAIN"/>
    <property type="match status" value="1"/>
</dbReference>
<keyword evidence="1" id="KW-0040">ANK repeat</keyword>
<dbReference type="InterPro" id="IPR002110">
    <property type="entry name" value="Ankyrin_rpt"/>
</dbReference>
<dbReference type="Proteomes" id="UP000325395">
    <property type="component" value="Unassembled WGS sequence"/>
</dbReference>
<protein>
    <submittedName>
        <fullName evidence="2">Ankyrin repeat-containing domain protein</fullName>
    </submittedName>
</protein>
<gene>
    <name evidence="2" type="ORF">BDV36DRAFT_106616</name>
</gene>
<dbReference type="SMART" id="SM00248">
    <property type="entry name" value="ANK"/>
    <property type="match status" value="3"/>
</dbReference>
<dbReference type="InterPro" id="IPR036770">
    <property type="entry name" value="Ankyrin_rpt-contain_sf"/>
</dbReference>
<dbReference type="PANTHER" id="PTHR24118:SF99">
    <property type="entry name" value="POTE ANKYRIN DOMAIN FAMILY MEMBER 3C-RELATED"/>
    <property type="match status" value="1"/>
</dbReference>
<sequence>MPLLDLPNELLLLIIESLPSEKDVLSILPWYSEKGYTMLEKGADIESTDLDCFTPLICAASHGHEDVVRLLLEKGADLEAEDDEECTPVIWAARKGYEGVVRLLIEKGADLQHEDDARCTAIANCAMEGHEGVPRLLLETVPDLKYSHVPVILSLFCISSIRYRVWSLSNHICPHHISFQANIKIKTIHPEPHRCIYMGKCPQYTQYVLELVSS</sequence>
<reference evidence="2 3" key="1">
    <citation type="submission" date="2019-04" db="EMBL/GenBank/DDBJ databases">
        <authorList>
            <consortium name="DOE Joint Genome Institute"/>
            <person name="Mondo S."/>
            <person name="Kjaerbolling I."/>
            <person name="Vesth T."/>
            <person name="Frisvad J.C."/>
            <person name="Nybo J.L."/>
            <person name="Theobald S."/>
            <person name="Kildgaard S."/>
            <person name="Isbrandt T."/>
            <person name="Kuo A."/>
            <person name="Sato A."/>
            <person name="Lyhne E.K."/>
            <person name="Kogle M.E."/>
            <person name="Wiebenga A."/>
            <person name="Kun R.S."/>
            <person name="Lubbers R.J."/>
            <person name="Makela M.R."/>
            <person name="Barry K."/>
            <person name="Chovatia M."/>
            <person name="Clum A."/>
            <person name="Daum C."/>
            <person name="Haridas S."/>
            <person name="He G."/>
            <person name="LaButti K."/>
            <person name="Lipzen A."/>
            <person name="Riley R."/>
            <person name="Salamov A."/>
            <person name="Simmons B.A."/>
            <person name="Magnuson J.K."/>
            <person name="Henrissat B."/>
            <person name="Mortensen U.H."/>
            <person name="Larsen T.O."/>
            <person name="Devries R.P."/>
            <person name="Grigoriev I.V."/>
            <person name="Machida M."/>
            <person name="Baker S.E."/>
            <person name="Andersen M.R."/>
            <person name="Cantor M.N."/>
            <person name="Hua S.X."/>
        </authorList>
    </citation>
    <scope>NUCLEOTIDE SEQUENCE [LARGE SCALE GENOMIC DNA]</scope>
    <source>
        <strain evidence="2 3">CBS 117616</strain>
    </source>
</reference>
<accession>A0ABQ6WTX1</accession>
<evidence type="ECO:0000313" key="3">
    <source>
        <dbReference type="Proteomes" id="UP000325395"/>
    </source>
</evidence>
<feature type="repeat" description="ANK" evidence="1">
    <location>
        <begin position="84"/>
        <end position="116"/>
    </location>
</feature>